<accession>A0A9P6NJJ3</accession>
<dbReference type="Gene3D" id="1.10.510.10">
    <property type="entry name" value="Transferase(Phosphotransferase) domain 1"/>
    <property type="match status" value="1"/>
</dbReference>
<dbReference type="InterPro" id="IPR000719">
    <property type="entry name" value="Prot_kinase_dom"/>
</dbReference>
<evidence type="ECO:0000313" key="7">
    <source>
        <dbReference type="EMBL" id="KAG0148200.1"/>
    </source>
</evidence>
<keyword evidence="3" id="KW-0547">Nucleotide-binding</keyword>
<gene>
    <name evidence="7" type="ORF">CROQUDRAFT_41765</name>
</gene>
<proteinExistence type="predicted"/>
<dbReference type="AlphaFoldDB" id="A0A9P6NJJ3"/>
<dbReference type="Proteomes" id="UP000886653">
    <property type="component" value="Unassembled WGS sequence"/>
</dbReference>
<evidence type="ECO:0000256" key="5">
    <source>
        <dbReference type="ARBA" id="ARBA00022840"/>
    </source>
</evidence>
<dbReference type="GO" id="GO:0005524">
    <property type="term" value="F:ATP binding"/>
    <property type="evidence" value="ECO:0007669"/>
    <property type="project" value="UniProtKB-KW"/>
</dbReference>
<dbReference type="PANTHER" id="PTHR24351">
    <property type="entry name" value="RIBOSOMAL PROTEIN S6 KINASE"/>
    <property type="match status" value="1"/>
</dbReference>
<comment type="caution">
    <text evidence="7">The sequence shown here is derived from an EMBL/GenBank/DDBJ whole genome shotgun (WGS) entry which is preliminary data.</text>
</comment>
<sequence length="311" mass="36146">MQSTSQNHQTPGPDRDYFMLDEGPRLELLYYDMIKYLSKEPNNKVILAKCVLDQKLVAIKVFPKIRNRVNKSIEIKLRKEIDLLTWKDSIRIPSQTFSVKYLGVIPGYLDTALVFEFIGGITLLEAVRDRRGFPPNVTKFYICELISALRHLHLHSISFNNLDCKHVMLESNGHLKLINFSNAKAIEFQVNHWKKYTTLIGDLTPNPYSKDWVSLNRILHSMLEPDFISKPGGQECLDFIRFLNFHLETNKELTFEDIINHPWFNGINWEHIKQCKYAPPFLINQQKLSQIISPVPESQIPIITEIGLLEL</sequence>
<protein>
    <recommendedName>
        <fullName evidence="6">Protein kinase domain-containing protein</fullName>
    </recommendedName>
</protein>
<evidence type="ECO:0000313" key="8">
    <source>
        <dbReference type="Proteomes" id="UP000886653"/>
    </source>
</evidence>
<dbReference type="OrthoDB" id="258103at2759"/>
<dbReference type="SUPFAM" id="SSF56112">
    <property type="entry name" value="Protein kinase-like (PK-like)"/>
    <property type="match status" value="1"/>
</dbReference>
<organism evidence="7 8">
    <name type="scientific">Cronartium quercuum f. sp. fusiforme G11</name>
    <dbReference type="NCBI Taxonomy" id="708437"/>
    <lineage>
        <taxon>Eukaryota</taxon>
        <taxon>Fungi</taxon>
        <taxon>Dikarya</taxon>
        <taxon>Basidiomycota</taxon>
        <taxon>Pucciniomycotina</taxon>
        <taxon>Pucciniomycetes</taxon>
        <taxon>Pucciniales</taxon>
        <taxon>Coleosporiaceae</taxon>
        <taxon>Cronartium</taxon>
    </lineage>
</organism>
<keyword evidence="4" id="KW-0418">Kinase</keyword>
<keyword evidence="8" id="KW-1185">Reference proteome</keyword>
<feature type="domain" description="Protein kinase" evidence="6">
    <location>
        <begin position="31"/>
        <end position="311"/>
    </location>
</feature>
<evidence type="ECO:0000259" key="6">
    <source>
        <dbReference type="PROSITE" id="PS50011"/>
    </source>
</evidence>
<dbReference type="PROSITE" id="PS50011">
    <property type="entry name" value="PROTEIN_KINASE_DOM"/>
    <property type="match status" value="1"/>
</dbReference>
<reference evidence="7" key="1">
    <citation type="submission" date="2013-11" db="EMBL/GenBank/DDBJ databases">
        <title>Genome sequence of the fusiform rust pathogen reveals effectors for host alternation and coevolution with pine.</title>
        <authorList>
            <consortium name="DOE Joint Genome Institute"/>
            <person name="Smith K."/>
            <person name="Pendleton A."/>
            <person name="Kubisiak T."/>
            <person name="Anderson C."/>
            <person name="Salamov A."/>
            <person name="Aerts A."/>
            <person name="Riley R."/>
            <person name="Clum A."/>
            <person name="Lindquist E."/>
            <person name="Ence D."/>
            <person name="Campbell M."/>
            <person name="Kronenberg Z."/>
            <person name="Feau N."/>
            <person name="Dhillon B."/>
            <person name="Hamelin R."/>
            <person name="Burleigh J."/>
            <person name="Smith J."/>
            <person name="Yandell M."/>
            <person name="Nelson C."/>
            <person name="Grigoriev I."/>
            <person name="Davis J."/>
        </authorList>
    </citation>
    <scope>NUCLEOTIDE SEQUENCE</scope>
    <source>
        <strain evidence="7">G11</strain>
    </source>
</reference>
<dbReference type="SMART" id="SM00220">
    <property type="entry name" value="S_TKc"/>
    <property type="match status" value="1"/>
</dbReference>
<name>A0A9P6NJJ3_9BASI</name>
<keyword evidence="1" id="KW-0723">Serine/threonine-protein kinase</keyword>
<evidence type="ECO:0000256" key="4">
    <source>
        <dbReference type="ARBA" id="ARBA00022777"/>
    </source>
</evidence>
<dbReference type="GO" id="GO:0004674">
    <property type="term" value="F:protein serine/threonine kinase activity"/>
    <property type="evidence" value="ECO:0007669"/>
    <property type="project" value="UniProtKB-KW"/>
</dbReference>
<evidence type="ECO:0000256" key="1">
    <source>
        <dbReference type="ARBA" id="ARBA00022527"/>
    </source>
</evidence>
<evidence type="ECO:0000256" key="3">
    <source>
        <dbReference type="ARBA" id="ARBA00022741"/>
    </source>
</evidence>
<dbReference type="InterPro" id="IPR011009">
    <property type="entry name" value="Kinase-like_dom_sf"/>
</dbReference>
<evidence type="ECO:0000256" key="2">
    <source>
        <dbReference type="ARBA" id="ARBA00022679"/>
    </source>
</evidence>
<dbReference type="Pfam" id="PF00069">
    <property type="entry name" value="Pkinase"/>
    <property type="match status" value="1"/>
</dbReference>
<keyword evidence="2" id="KW-0808">Transferase</keyword>
<keyword evidence="5" id="KW-0067">ATP-binding</keyword>
<dbReference type="EMBL" id="MU167239">
    <property type="protein sequence ID" value="KAG0148200.1"/>
    <property type="molecule type" value="Genomic_DNA"/>
</dbReference>